<protein>
    <submittedName>
        <fullName evidence="1">Tail tube protein</fullName>
    </submittedName>
</protein>
<organism evidence="1">
    <name type="scientific">Myoviridae sp. ctVeR24</name>
    <dbReference type="NCBI Taxonomy" id="2827689"/>
    <lineage>
        <taxon>Viruses</taxon>
        <taxon>Duplodnaviria</taxon>
        <taxon>Heunggongvirae</taxon>
        <taxon>Uroviricota</taxon>
        <taxon>Caudoviricetes</taxon>
    </lineage>
</organism>
<name>A0A8S5SWZ1_9CAUD</name>
<dbReference type="InterPro" id="IPR010667">
    <property type="entry name" value="Phage_T4_Gp19"/>
</dbReference>
<dbReference type="InterPro" id="IPR011747">
    <property type="entry name" value="CHP02241"/>
</dbReference>
<dbReference type="PANTHER" id="PTHR38009:SF1">
    <property type="entry name" value="CONSERVED HYPOTHETICAL PHAGE TAIL PROTEIN"/>
    <property type="match status" value="1"/>
</dbReference>
<proteinExistence type="predicted"/>
<accession>A0A8S5SWZ1</accession>
<evidence type="ECO:0000313" key="1">
    <source>
        <dbReference type="EMBL" id="DAF55604.1"/>
    </source>
</evidence>
<sequence>MAGNATSDWTLPVQFYFRVDFQRGKEHFQASFMEVNGLNMQLQTKNKLNDEMTRIQVPNGLSHGNVTLKRPLMPLSDKFTEWMNGCFTYIEKSPREIKAFDMVIKLLNKDGKPLAGWLCSHAYPIQWNLDSLDSMKNELSKESIVMTCNRLKRITNIC</sequence>
<dbReference type="PANTHER" id="PTHR38009">
    <property type="entry name" value="CONSERVED HYPOTHETICAL PHAGE TAIL PROTEIN"/>
    <property type="match status" value="1"/>
</dbReference>
<dbReference type="GO" id="GO:0005198">
    <property type="term" value="F:structural molecule activity"/>
    <property type="evidence" value="ECO:0007669"/>
    <property type="project" value="InterPro"/>
</dbReference>
<dbReference type="Pfam" id="PF06841">
    <property type="entry name" value="Phage_T4_gp19"/>
    <property type="match status" value="1"/>
</dbReference>
<dbReference type="EMBL" id="BK032695">
    <property type="protein sequence ID" value="DAF55604.1"/>
    <property type="molecule type" value="Genomic_DNA"/>
</dbReference>
<reference evidence="1" key="1">
    <citation type="journal article" date="2021" name="Proc. Natl. Acad. Sci. U.S.A.">
        <title>A Catalog of Tens of Thousands of Viruses from Human Metagenomes Reveals Hidden Associations with Chronic Diseases.</title>
        <authorList>
            <person name="Tisza M.J."/>
            <person name="Buck C.B."/>
        </authorList>
    </citation>
    <scope>NUCLEOTIDE SEQUENCE</scope>
    <source>
        <strain evidence="1">CtVeR24</strain>
    </source>
</reference>